<dbReference type="Proteomes" id="UP001374584">
    <property type="component" value="Unassembled WGS sequence"/>
</dbReference>
<dbReference type="EMBL" id="JAYMYR010000004">
    <property type="protein sequence ID" value="KAK7367778.1"/>
    <property type="molecule type" value="Genomic_DNA"/>
</dbReference>
<evidence type="ECO:0000313" key="2">
    <source>
        <dbReference type="EMBL" id="KAK7367778.1"/>
    </source>
</evidence>
<keyword evidence="1" id="KW-0812">Transmembrane</keyword>
<feature type="transmembrane region" description="Helical" evidence="1">
    <location>
        <begin position="45"/>
        <end position="70"/>
    </location>
</feature>
<name>A0AAN9ND81_PHACN</name>
<organism evidence="2 3">
    <name type="scientific">Phaseolus coccineus</name>
    <name type="common">Scarlet runner bean</name>
    <name type="synonym">Phaseolus multiflorus</name>
    <dbReference type="NCBI Taxonomy" id="3886"/>
    <lineage>
        <taxon>Eukaryota</taxon>
        <taxon>Viridiplantae</taxon>
        <taxon>Streptophyta</taxon>
        <taxon>Embryophyta</taxon>
        <taxon>Tracheophyta</taxon>
        <taxon>Spermatophyta</taxon>
        <taxon>Magnoliopsida</taxon>
        <taxon>eudicotyledons</taxon>
        <taxon>Gunneridae</taxon>
        <taxon>Pentapetalae</taxon>
        <taxon>rosids</taxon>
        <taxon>fabids</taxon>
        <taxon>Fabales</taxon>
        <taxon>Fabaceae</taxon>
        <taxon>Papilionoideae</taxon>
        <taxon>50 kb inversion clade</taxon>
        <taxon>NPAAA clade</taxon>
        <taxon>indigoferoid/millettioid clade</taxon>
        <taxon>Phaseoleae</taxon>
        <taxon>Phaseolus</taxon>
    </lineage>
</organism>
<evidence type="ECO:0000256" key="1">
    <source>
        <dbReference type="SAM" id="Phobius"/>
    </source>
</evidence>
<protein>
    <submittedName>
        <fullName evidence="2">Uncharacterized protein</fullName>
    </submittedName>
</protein>
<proteinExistence type="predicted"/>
<evidence type="ECO:0000313" key="3">
    <source>
        <dbReference type="Proteomes" id="UP001374584"/>
    </source>
</evidence>
<reference evidence="2 3" key="1">
    <citation type="submission" date="2024-01" db="EMBL/GenBank/DDBJ databases">
        <title>The genomes of 5 underutilized Papilionoideae crops provide insights into root nodulation and disease resistanc.</title>
        <authorList>
            <person name="Jiang F."/>
        </authorList>
    </citation>
    <scope>NUCLEOTIDE SEQUENCE [LARGE SCALE GENOMIC DNA]</scope>
    <source>
        <strain evidence="2">JINMINGXINNONG_FW02</strain>
        <tissue evidence="2">Leaves</tissue>
    </source>
</reference>
<feature type="transmembrane region" description="Helical" evidence="1">
    <location>
        <begin position="20"/>
        <end position="39"/>
    </location>
</feature>
<comment type="caution">
    <text evidence="2">The sequence shown here is derived from an EMBL/GenBank/DDBJ whole genome shotgun (WGS) entry which is preliminary data.</text>
</comment>
<keyword evidence="1" id="KW-0472">Membrane</keyword>
<accession>A0AAN9ND81</accession>
<gene>
    <name evidence="2" type="ORF">VNO80_09796</name>
</gene>
<dbReference type="AlphaFoldDB" id="A0AAN9ND81"/>
<keyword evidence="3" id="KW-1185">Reference proteome</keyword>
<keyword evidence="1" id="KW-1133">Transmembrane helix</keyword>
<sequence length="84" mass="9680">MLETTHSRYQGKPLQTVQNFISWVCPVSGICLSFNGWTLKKRGPVFVSIVFFTPYHKHFIAYIGAMFLMFTGPKGKKEYQMEIA</sequence>